<sequence>MDIVFVDSTIIPVENRFTSAVICTGEGGNDITFWYSKWICNQPLWETYLELCVHAINTDCYVAETGLLAEFAGLLQQVSMEQNIPDRFVWMGDIKGVFSVKYCVKHFTDKKPSSMPSDIVISINHLWNVNVPPNFLIFGWRFLLNRIPAKD</sequence>
<dbReference type="PANTHER" id="PTHR36617">
    <property type="entry name" value="PROTEIN, PUTATIVE-RELATED"/>
    <property type="match status" value="1"/>
</dbReference>
<dbReference type="AlphaFoldDB" id="A0A9D4XRV1"/>
<reference evidence="1 2" key="1">
    <citation type="journal article" date="2022" name="Nat. Genet.">
        <title>Improved pea reference genome and pan-genome highlight genomic features and evolutionary characteristics.</title>
        <authorList>
            <person name="Yang T."/>
            <person name="Liu R."/>
            <person name="Luo Y."/>
            <person name="Hu S."/>
            <person name="Wang D."/>
            <person name="Wang C."/>
            <person name="Pandey M.K."/>
            <person name="Ge S."/>
            <person name="Xu Q."/>
            <person name="Li N."/>
            <person name="Li G."/>
            <person name="Huang Y."/>
            <person name="Saxena R.K."/>
            <person name="Ji Y."/>
            <person name="Li M."/>
            <person name="Yan X."/>
            <person name="He Y."/>
            <person name="Liu Y."/>
            <person name="Wang X."/>
            <person name="Xiang C."/>
            <person name="Varshney R.K."/>
            <person name="Ding H."/>
            <person name="Gao S."/>
            <person name="Zong X."/>
        </authorList>
    </citation>
    <scope>NUCLEOTIDE SEQUENCE [LARGE SCALE GENOMIC DNA]</scope>
    <source>
        <strain evidence="1 2">cv. Zhongwan 6</strain>
    </source>
</reference>
<evidence type="ECO:0000313" key="1">
    <source>
        <dbReference type="EMBL" id="KAI5425397.1"/>
    </source>
</evidence>
<protein>
    <submittedName>
        <fullName evidence="1">Uncharacterized protein</fullName>
    </submittedName>
</protein>
<gene>
    <name evidence="1" type="ORF">KIW84_031268</name>
</gene>
<accession>A0A9D4XRV1</accession>
<dbReference type="PANTHER" id="PTHR36617:SF16">
    <property type="entry name" value="OS04G0516500 PROTEIN"/>
    <property type="match status" value="1"/>
</dbReference>
<dbReference type="Gramene" id="Psat03G0126800-T1">
    <property type="protein sequence ID" value="KAI5425397.1"/>
    <property type="gene ID" value="KIW84_031268"/>
</dbReference>
<comment type="caution">
    <text evidence="1">The sequence shown here is derived from an EMBL/GenBank/DDBJ whole genome shotgun (WGS) entry which is preliminary data.</text>
</comment>
<keyword evidence="2" id="KW-1185">Reference proteome</keyword>
<evidence type="ECO:0000313" key="2">
    <source>
        <dbReference type="Proteomes" id="UP001058974"/>
    </source>
</evidence>
<organism evidence="1 2">
    <name type="scientific">Pisum sativum</name>
    <name type="common">Garden pea</name>
    <name type="synonym">Lathyrus oleraceus</name>
    <dbReference type="NCBI Taxonomy" id="3888"/>
    <lineage>
        <taxon>Eukaryota</taxon>
        <taxon>Viridiplantae</taxon>
        <taxon>Streptophyta</taxon>
        <taxon>Embryophyta</taxon>
        <taxon>Tracheophyta</taxon>
        <taxon>Spermatophyta</taxon>
        <taxon>Magnoliopsida</taxon>
        <taxon>eudicotyledons</taxon>
        <taxon>Gunneridae</taxon>
        <taxon>Pentapetalae</taxon>
        <taxon>rosids</taxon>
        <taxon>fabids</taxon>
        <taxon>Fabales</taxon>
        <taxon>Fabaceae</taxon>
        <taxon>Papilionoideae</taxon>
        <taxon>50 kb inversion clade</taxon>
        <taxon>NPAAA clade</taxon>
        <taxon>Hologalegina</taxon>
        <taxon>IRL clade</taxon>
        <taxon>Fabeae</taxon>
        <taxon>Lathyrus</taxon>
    </lineage>
</organism>
<dbReference type="Proteomes" id="UP001058974">
    <property type="component" value="Chromosome 3"/>
</dbReference>
<proteinExistence type="predicted"/>
<name>A0A9D4XRV1_PEA</name>
<dbReference type="EMBL" id="JAMSHJ010000003">
    <property type="protein sequence ID" value="KAI5425397.1"/>
    <property type="molecule type" value="Genomic_DNA"/>
</dbReference>